<dbReference type="STRING" id="1218173.BALCAV_0202110"/>
<accession>A0A094WMB9</accession>
<dbReference type="GO" id="GO:0043531">
    <property type="term" value="F:ADP binding"/>
    <property type="evidence" value="ECO:0007669"/>
    <property type="project" value="UniProtKB-UniRule"/>
</dbReference>
<comment type="catalytic activity">
    <reaction evidence="5">
        <text>N(tele)-phospho-L-histidyl/L-threonyl-[pyruvate, phosphate dikinase] + ADP = N(tele)-phospho-L-histidyl/O-phospho-L-threonyl-[pyruvate, phosphate dikinase] + AMP + H(+)</text>
        <dbReference type="Rhea" id="RHEA:43692"/>
        <dbReference type="Rhea" id="RHEA-COMP:10650"/>
        <dbReference type="Rhea" id="RHEA-COMP:10651"/>
        <dbReference type="ChEBI" id="CHEBI:15378"/>
        <dbReference type="ChEBI" id="CHEBI:30013"/>
        <dbReference type="ChEBI" id="CHEBI:61977"/>
        <dbReference type="ChEBI" id="CHEBI:83586"/>
        <dbReference type="ChEBI" id="CHEBI:456215"/>
        <dbReference type="ChEBI" id="CHEBI:456216"/>
        <dbReference type="EC" id="2.7.11.32"/>
    </reaction>
</comment>
<dbReference type="InterPro" id="IPR005177">
    <property type="entry name" value="Kinase-pyrophosphorylase"/>
</dbReference>
<evidence type="ECO:0000313" key="6">
    <source>
        <dbReference type="EMBL" id="KGA98894.1"/>
    </source>
</evidence>
<protein>
    <recommendedName>
        <fullName evidence="5">Putative pyruvate, phosphate dikinase regulatory protein</fullName>
        <shortName evidence="5">PPDK regulatory protein</shortName>
        <ecNumber evidence="5">2.7.11.32</ecNumber>
        <ecNumber evidence="5">2.7.4.27</ecNumber>
    </recommendedName>
</protein>
<evidence type="ECO:0000313" key="8">
    <source>
        <dbReference type="Proteomes" id="UP000002754"/>
    </source>
</evidence>
<comment type="catalytic activity">
    <reaction evidence="5">
        <text>N(tele)-phospho-L-histidyl/O-phospho-L-threonyl-[pyruvate, phosphate dikinase] + phosphate + H(+) = N(tele)-phospho-L-histidyl/L-threonyl-[pyruvate, phosphate dikinase] + diphosphate</text>
        <dbReference type="Rhea" id="RHEA:43696"/>
        <dbReference type="Rhea" id="RHEA-COMP:10650"/>
        <dbReference type="Rhea" id="RHEA-COMP:10651"/>
        <dbReference type="ChEBI" id="CHEBI:15378"/>
        <dbReference type="ChEBI" id="CHEBI:30013"/>
        <dbReference type="ChEBI" id="CHEBI:33019"/>
        <dbReference type="ChEBI" id="CHEBI:43474"/>
        <dbReference type="ChEBI" id="CHEBI:61977"/>
        <dbReference type="ChEBI" id="CHEBI:83586"/>
        <dbReference type="EC" id="2.7.4.27"/>
    </reaction>
</comment>
<keyword evidence="2 5" id="KW-0808">Transferase</keyword>
<dbReference type="GO" id="GO:0005524">
    <property type="term" value="F:ATP binding"/>
    <property type="evidence" value="ECO:0007669"/>
    <property type="project" value="InterPro"/>
</dbReference>
<dbReference type="EC" id="2.7.4.27" evidence="5"/>
<comment type="caution">
    <text evidence="6">The sequence shown here is derived from an EMBL/GenBank/DDBJ whole genome shotgun (WGS) entry which is preliminary data.</text>
</comment>
<dbReference type="InterPro" id="IPR026565">
    <property type="entry name" value="PPDK_reg"/>
</dbReference>
<evidence type="ECO:0000256" key="3">
    <source>
        <dbReference type="ARBA" id="ARBA00022741"/>
    </source>
</evidence>
<organism evidence="6 8">
    <name type="scientific">Alkalihalobacillus alcalophilus ATCC 27647 = CGMCC 1.3604</name>
    <dbReference type="NCBI Taxonomy" id="1218173"/>
    <lineage>
        <taxon>Bacteria</taxon>
        <taxon>Bacillati</taxon>
        <taxon>Bacillota</taxon>
        <taxon>Bacilli</taxon>
        <taxon>Bacillales</taxon>
        <taxon>Bacillaceae</taxon>
        <taxon>Alkalihalobacillus</taxon>
    </lineage>
</organism>
<evidence type="ECO:0000256" key="4">
    <source>
        <dbReference type="ARBA" id="ARBA00022777"/>
    </source>
</evidence>
<proteinExistence type="inferred from homology"/>
<keyword evidence="4 5" id="KW-0418">Kinase</keyword>
<comment type="function">
    <text evidence="5">Bifunctional serine/threonine kinase and phosphorylase involved in the regulation of the pyruvate, phosphate dikinase (PPDK) by catalyzing its phosphorylation/dephosphorylation.</text>
</comment>
<reference evidence="7 9" key="2">
    <citation type="submission" date="2014-01" db="EMBL/GenBank/DDBJ databases">
        <title>Draft genome sequencing of Bacillus alcalophilus CGMCC 1.3604.</title>
        <authorList>
            <person name="Yang J."/>
            <person name="Diao L."/>
            <person name="Yang S."/>
        </authorList>
    </citation>
    <scope>NUCLEOTIDE SEQUENCE [LARGE SCALE GENOMIC DNA]</scope>
    <source>
        <strain evidence="7 9">CGMCC 1.3604</strain>
    </source>
</reference>
<dbReference type="GO" id="GO:0004674">
    <property type="term" value="F:protein serine/threonine kinase activity"/>
    <property type="evidence" value="ECO:0007669"/>
    <property type="project" value="UniProtKB-UniRule"/>
</dbReference>
<keyword evidence="3 5" id="KW-0547">Nucleotide-binding</keyword>
<dbReference type="Pfam" id="PF03618">
    <property type="entry name" value="Kinase-PPPase"/>
    <property type="match status" value="1"/>
</dbReference>
<dbReference type="GO" id="GO:0016776">
    <property type="term" value="F:phosphotransferase activity, phosphate group as acceptor"/>
    <property type="evidence" value="ECO:0007669"/>
    <property type="project" value="UniProtKB-UniRule"/>
</dbReference>
<dbReference type="AlphaFoldDB" id="A0A094WMB9"/>
<name>A0A094WMB9_ALKAL</name>
<dbReference type="eggNOG" id="COG1806">
    <property type="taxonomic scope" value="Bacteria"/>
</dbReference>
<sequence length="269" mass="30084">MNRKQPIFYLCSDALGDTAEMVVKATMQQFAVDEVNIKRYHYIQTEEEIYALILDAQENGGIVAYTLVEPNLREVMKRSAIEHDVQAIDIIGPLMQAYIDTFNDSPKEMPGLQYELDAKYYNRIEAIDFAVKYDDGKNIGGLLAADIVLVGVSRTSKTPLSIYLAHKGIKVANLPLIPGIAPPSEIFTLQNTLIVGLTMDPNHLLKVRTERLKVIGLPNTTSYTEYEPVKSELNYGNMIMKQLMCPVINVSNKSIEEAAVEILGLMNKK</sequence>
<evidence type="ECO:0000313" key="9">
    <source>
        <dbReference type="Proteomes" id="UP000297014"/>
    </source>
</evidence>
<dbReference type="Proteomes" id="UP000002754">
    <property type="component" value="Unassembled WGS sequence"/>
</dbReference>
<evidence type="ECO:0000256" key="1">
    <source>
        <dbReference type="ARBA" id="ARBA00022527"/>
    </source>
</evidence>
<evidence type="ECO:0000256" key="5">
    <source>
        <dbReference type="HAMAP-Rule" id="MF_00921"/>
    </source>
</evidence>
<evidence type="ECO:0000256" key="2">
    <source>
        <dbReference type="ARBA" id="ARBA00022679"/>
    </source>
</evidence>
<dbReference type="RefSeq" id="WP_003323535.1">
    <property type="nucleotide sequence ID" value="NZ_ALPT02000004.1"/>
</dbReference>
<gene>
    <name evidence="7" type="ORF">AJ85_20785</name>
    <name evidence="6" type="ORF">BALCAV_0202110</name>
</gene>
<dbReference type="EMBL" id="ALPT02000004">
    <property type="protein sequence ID" value="KGA98894.1"/>
    <property type="molecule type" value="Genomic_DNA"/>
</dbReference>
<comment type="similarity">
    <text evidence="5">Belongs to the pyruvate, phosphate/water dikinase regulatory protein family. PDRP subfamily.</text>
</comment>
<dbReference type="NCBIfam" id="NF003742">
    <property type="entry name" value="PRK05339.1"/>
    <property type="match status" value="1"/>
</dbReference>
<feature type="binding site" evidence="5">
    <location>
        <begin position="151"/>
        <end position="158"/>
    </location>
    <ligand>
        <name>ADP</name>
        <dbReference type="ChEBI" id="CHEBI:456216"/>
    </ligand>
</feature>
<dbReference type="HAMAP" id="MF_00921">
    <property type="entry name" value="PDRP"/>
    <property type="match status" value="1"/>
</dbReference>
<reference evidence="6 8" key="1">
    <citation type="journal article" date="2014" name="Genome Announc.">
        <title>Draft Genome Sequence of Bacillus alcalophilus AV1934, a Classic Alkaliphile Isolated from Human Feces in 1934.</title>
        <authorList>
            <person name="Attie O."/>
            <person name="Jayaprakash A."/>
            <person name="Shah H."/>
            <person name="Paulsen I.T."/>
            <person name="Morino M."/>
            <person name="Takahashi Y."/>
            <person name="Narumi I."/>
            <person name="Sachidanandam R."/>
            <person name="Satoh K."/>
            <person name="Ito M."/>
            <person name="Krulwich T.A."/>
        </authorList>
    </citation>
    <scope>NUCLEOTIDE SEQUENCE [LARGE SCALE GENOMIC DNA]</scope>
    <source>
        <strain evidence="6 8">AV1934</strain>
    </source>
</reference>
<dbReference type="EMBL" id="JALP01000299">
    <property type="protein sequence ID" value="THG88880.1"/>
    <property type="molecule type" value="Genomic_DNA"/>
</dbReference>
<keyword evidence="1 5" id="KW-0723">Serine/threonine-protein kinase</keyword>
<dbReference type="Proteomes" id="UP000297014">
    <property type="component" value="Unassembled WGS sequence"/>
</dbReference>
<dbReference type="EC" id="2.7.11.32" evidence="5"/>
<keyword evidence="8" id="KW-1185">Reference proteome</keyword>
<evidence type="ECO:0000313" key="7">
    <source>
        <dbReference type="EMBL" id="THG88880.1"/>
    </source>
</evidence>
<dbReference type="PANTHER" id="PTHR31756:SF3">
    <property type="entry name" value="PYRUVATE, PHOSPHATE DIKINASE REGULATORY PROTEIN 1, CHLOROPLASTIC"/>
    <property type="match status" value="1"/>
</dbReference>
<dbReference type="PANTHER" id="PTHR31756">
    <property type="entry name" value="PYRUVATE, PHOSPHATE DIKINASE REGULATORY PROTEIN 1, CHLOROPLASTIC"/>
    <property type="match status" value="1"/>
</dbReference>